<dbReference type="GO" id="GO:0055036">
    <property type="term" value="C:virion membrane"/>
    <property type="evidence" value="ECO:0007669"/>
    <property type="project" value="UniProtKB-SubCell"/>
</dbReference>
<dbReference type="InterPro" id="IPR000777">
    <property type="entry name" value="HIV1_Gp120"/>
</dbReference>
<evidence type="ECO:0000256" key="7">
    <source>
        <dbReference type="ARBA" id="ARBA00023136"/>
    </source>
</evidence>
<evidence type="ECO:0000256" key="1">
    <source>
        <dbReference type="ARBA" id="ARBA00004182"/>
    </source>
</evidence>
<keyword evidence="6" id="KW-0946">Virion</keyword>
<evidence type="ECO:0000256" key="8">
    <source>
        <dbReference type="ARBA" id="ARBA00023157"/>
    </source>
</evidence>
<gene>
    <name evidence="12" type="primary">env</name>
</gene>
<evidence type="ECO:0000313" key="12">
    <source>
        <dbReference type="EMBL" id="AAT46247.1"/>
    </source>
</evidence>
<dbReference type="InterPro" id="IPR036377">
    <property type="entry name" value="Gp120_core_sf"/>
</dbReference>
<dbReference type="GO" id="GO:0046718">
    <property type="term" value="P:symbiont entry into host cell"/>
    <property type="evidence" value="ECO:0007669"/>
    <property type="project" value="UniProtKB-KW"/>
</dbReference>
<evidence type="ECO:0000259" key="11">
    <source>
        <dbReference type="Pfam" id="PF00516"/>
    </source>
</evidence>
<reference evidence="12" key="1">
    <citation type="submission" date="2004-05" db="EMBL/GenBank/DDBJ databases">
        <title>Molecular Epidemiology of HIV-1 in Thailand Year 2002.</title>
        <authorList>
            <person name="Sutthent R."/>
        </authorList>
    </citation>
    <scope>NUCLEOTIDE SEQUENCE</scope>
    <source>
        <strain evidence="12">02THMENO0438</strain>
    </source>
</reference>
<evidence type="ECO:0000256" key="10">
    <source>
        <dbReference type="ARBA" id="ARBA00023296"/>
    </source>
</evidence>
<dbReference type="Pfam" id="PF00516">
    <property type="entry name" value="GP120"/>
    <property type="match status" value="1"/>
</dbReference>
<keyword evidence="12" id="KW-0261">Viral envelope protein</keyword>
<dbReference type="GO" id="GO:0019062">
    <property type="term" value="P:virion attachment to host cell"/>
    <property type="evidence" value="ECO:0007669"/>
    <property type="project" value="UniProtKB-KW"/>
</dbReference>
<keyword evidence="2" id="KW-1168">Fusion of virus membrane with host membrane</keyword>
<sequence length="114" mass="13415">ISENAKTIIVHLNESVEINCTRPSNNTRTRVQIWPGQDFYRTGDILWDMGKTHWEIIVTDWYLHFKHGQPKRKKHLHIVTLSYLPAQSRDLEDVERTYDCNGCSSPYTTSHLFN</sequence>
<keyword evidence="9" id="KW-0325">Glycoprotein</keyword>
<organism evidence="12">
    <name type="scientific">Human immunodeficiency virus type 1</name>
    <name type="common">HIV-1</name>
    <dbReference type="NCBI Taxonomy" id="11676"/>
    <lineage>
        <taxon>Viruses</taxon>
        <taxon>Riboviria</taxon>
        <taxon>Pararnavirae</taxon>
        <taxon>Artverviricota</taxon>
        <taxon>Revtraviricetes</taxon>
        <taxon>Ortervirales</taxon>
        <taxon>Retroviridae</taxon>
        <taxon>Orthoretrovirinae</taxon>
        <taxon>Lentivirus</taxon>
        <taxon>Lentivirus humimdef1</taxon>
    </lineage>
</organism>
<keyword evidence="5" id="KW-1161">Viral attachment to host cell</keyword>
<comment type="subcellular location">
    <subcellularLocation>
        <location evidence="1">Virion membrane</location>
    </subcellularLocation>
</comment>
<name>Q6GXN7_HV1</name>
<organismHost>
    <name type="scientific">Homo sapiens</name>
    <name type="common">Human</name>
    <dbReference type="NCBI Taxonomy" id="9606"/>
</organismHost>
<dbReference type="EMBL" id="AY621256">
    <property type="protein sequence ID" value="AAT46247.1"/>
    <property type="molecule type" value="Genomic_DNA"/>
</dbReference>
<evidence type="ECO:0000256" key="4">
    <source>
        <dbReference type="ARBA" id="ARBA00022595"/>
    </source>
</evidence>
<evidence type="ECO:0000256" key="6">
    <source>
        <dbReference type="ARBA" id="ARBA00022844"/>
    </source>
</evidence>
<feature type="non-terminal residue" evidence="12">
    <location>
        <position position="1"/>
    </location>
</feature>
<feature type="non-terminal residue" evidence="12">
    <location>
        <position position="114"/>
    </location>
</feature>
<dbReference type="SUPFAM" id="SSF56502">
    <property type="entry name" value="gp120 core"/>
    <property type="match status" value="1"/>
</dbReference>
<protein>
    <submittedName>
        <fullName evidence="12">Envelope glycoprotein</fullName>
    </submittedName>
</protein>
<accession>Q6GXN7</accession>
<feature type="domain" description="Human immunodeficiency virus 1 envelope glycoprotein Gp120" evidence="11">
    <location>
        <begin position="2"/>
        <end position="46"/>
    </location>
</feature>
<keyword evidence="3" id="KW-0945">Host-virus interaction</keyword>
<evidence type="ECO:0000256" key="2">
    <source>
        <dbReference type="ARBA" id="ARBA00022506"/>
    </source>
</evidence>
<keyword evidence="4" id="KW-1162">Viral penetration into host cytoplasm</keyword>
<keyword evidence="10" id="KW-1160">Virus entry into host cell</keyword>
<dbReference type="GO" id="GO:0019031">
    <property type="term" value="C:viral envelope"/>
    <property type="evidence" value="ECO:0007669"/>
    <property type="project" value="UniProtKB-KW"/>
</dbReference>
<evidence type="ECO:0000256" key="3">
    <source>
        <dbReference type="ARBA" id="ARBA00022581"/>
    </source>
</evidence>
<dbReference type="GO" id="GO:0039663">
    <property type="term" value="P:membrane fusion involved in viral entry into host cell"/>
    <property type="evidence" value="ECO:0007669"/>
    <property type="project" value="UniProtKB-KW"/>
</dbReference>
<proteinExistence type="predicted"/>
<keyword evidence="7" id="KW-0472">Membrane</keyword>
<evidence type="ECO:0000256" key="5">
    <source>
        <dbReference type="ARBA" id="ARBA00022804"/>
    </source>
</evidence>
<keyword evidence="8" id="KW-1015">Disulfide bond</keyword>
<dbReference type="Gene3D" id="2.170.40.20">
    <property type="entry name" value="Human immunodeficiency virus 1, Gp160, envelope glycoprotein"/>
    <property type="match status" value="1"/>
</dbReference>
<evidence type="ECO:0000256" key="9">
    <source>
        <dbReference type="ARBA" id="ARBA00023180"/>
    </source>
</evidence>